<organism evidence="1 2">
    <name type="scientific">Helicobacter trogontum</name>
    <dbReference type="NCBI Taxonomy" id="50960"/>
    <lineage>
        <taxon>Bacteria</taxon>
        <taxon>Pseudomonadati</taxon>
        <taxon>Campylobacterota</taxon>
        <taxon>Epsilonproteobacteria</taxon>
        <taxon>Campylobacterales</taxon>
        <taxon>Helicobacteraceae</taxon>
        <taxon>Helicobacter</taxon>
    </lineage>
</organism>
<sequence>MKILSRENHKQGSKHVLIPCYLYEIVTSKCYGGNNILEEAVRKIITIDSSYKNSTERLAEILGLKNNNDDIDYRALLKSVLNRIDNPKTQALREEVVQYQIYQERISGEVLGIITRDVDRFIESSGGNKNKNEILFERGGRNFEARVIYPPKPSGISMPTLDQVFKAVAIHNKNNDFKVSENLDLEVPKHKEGIYLHCQIVLDENLKFNITNGFNAAFSLQLEDILSNHCRDLLRNLRADNHIDEKQKNNYKRNYGDLRDEIAYNLQRFAKENKCQYLYNAYEQYFAYLVQKNDYTIPCYLNDPKFIKDYAEQMGFTIKQTKLFINDNGDNLKSYLAKLLFHNDATLNKFAKKPEFLNLLSMLHNDRNIALHGGGIKKNNKPMDIKELNILKELLESTSNIYTKKDKETRSDNGIILLEQELPEKIVNRLSDDNIEALVKTYEALKALEVCEDSKELSLDEFGDITQGLYKVCENVMLQYIQIHKNSIKEMDIEKTRKTEWLSKVREHHIKKARQGENATLGAYAVIYLSINQDEDLSYIKRLLELRAHGNPTIGDIKKTSRDELKKLHKSIIGFITKIIYHI</sequence>
<protein>
    <recommendedName>
        <fullName evidence="3">Apea-like HEPN domain-containing protein</fullName>
    </recommendedName>
</protein>
<dbReference type="RefSeq" id="WP_034317668.1">
    <property type="nucleotide sequence ID" value="NZ_FZNF01000010.1"/>
</dbReference>
<comment type="caution">
    <text evidence="1">The sequence shown here is derived from an EMBL/GenBank/DDBJ whole genome shotgun (WGS) entry which is preliminary data.</text>
</comment>
<proteinExistence type="predicted"/>
<gene>
    <name evidence="1" type="ORF">LS80_001665</name>
</gene>
<accession>A0A4U8TKR2</accession>
<name>A0A4U8TKR2_9HELI</name>
<dbReference type="EMBL" id="JRPK02000003">
    <property type="protein sequence ID" value="TLD99377.1"/>
    <property type="molecule type" value="Genomic_DNA"/>
</dbReference>
<evidence type="ECO:0000313" key="2">
    <source>
        <dbReference type="Proteomes" id="UP000029861"/>
    </source>
</evidence>
<reference evidence="1 2" key="1">
    <citation type="journal article" date="2014" name="Genome Announc.">
        <title>Draft genome sequences of eight enterohepatic helicobacter species isolated from both laboratory and wild rodents.</title>
        <authorList>
            <person name="Sheh A."/>
            <person name="Shen Z."/>
            <person name="Fox J.G."/>
        </authorList>
    </citation>
    <scope>NUCLEOTIDE SEQUENCE [LARGE SCALE GENOMIC DNA]</scope>
    <source>
        <strain evidence="1 2">ATCC 49310</strain>
    </source>
</reference>
<evidence type="ECO:0008006" key="3">
    <source>
        <dbReference type="Google" id="ProtNLM"/>
    </source>
</evidence>
<dbReference type="Proteomes" id="UP000029861">
    <property type="component" value="Unassembled WGS sequence"/>
</dbReference>
<dbReference type="AlphaFoldDB" id="A0A4U8TKR2"/>
<evidence type="ECO:0000313" key="1">
    <source>
        <dbReference type="EMBL" id="TLD99377.1"/>
    </source>
</evidence>